<sequence length="297" mass="32898">MNELNDAGVWEQAWRERGERVREKQAKAGILPSRAFDDKADTFNESSFSEEGRRRSQRILGWLEGQGVDFAGLSVLDVGAASGVFTVPMIERGAVVTAVESSPPQVRLLKENAARAGGAALQVAAEPFEEIDVRERGWEGAFDLVFVSMCPVLHDWSAVEKILSCAKEYAYISLPASNGGHSLAEEIWPLVTGQPLHGGLHAEMGFLQHLLYLKGYAYHSLVTRESKLVEMTREEAMTEMKTLLKWRGIAVDEGMERTIADHLEQAYPSGPVSVRQGGRFGKVLVQLGDERMREQAR</sequence>
<evidence type="ECO:0000313" key="6">
    <source>
        <dbReference type="Proteomes" id="UP000502136"/>
    </source>
</evidence>
<dbReference type="PANTHER" id="PTHR43464">
    <property type="entry name" value="METHYLTRANSFERASE"/>
    <property type="match status" value="1"/>
</dbReference>
<name>A0A6H2GWI4_9BACL</name>
<dbReference type="Gene3D" id="3.40.50.150">
    <property type="entry name" value="Vaccinia Virus protein VP39"/>
    <property type="match status" value="1"/>
</dbReference>
<evidence type="ECO:0000256" key="3">
    <source>
        <dbReference type="ARBA" id="ARBA00022691"/>
    </source>
</evidence>
<dbReference type="Proteomes" id="UP000502136">
    <property type="component" value="Chromosome"/>
</dbReference>
<dbReference type="CDD" id="cd02440">
    <property type="entry name" value="AdoMet_MTases"/>
    <property type="match status" value="1"/>
</dbReference>
<dbReference type="KEGG" id="palr:HGI30_08010"/>
<proteinExistence type="predicted"/>
<keyword evidence="3" id="KW-0949">S-adenosyl-L-methionine</keyword>
<dbReference type="SUPFAM" id="SSF53335">
    <property type="entry name" value="S-adenosyl-L-methionine-dependent methyltransferases"/>
    <property type="match status" value="1"/>
</dbReference>
<protein>
    <submittedName>
        <fullName evidence="5">Class I SAM-dependent methyltransferase</fullName>
    </submittedName>
</protein>
<keyword evidence="2 5" id="KW-0808">Transferase</keyword>
<dbReference type="InterPro" id="IPR029063">
    <property type="entry name" value="SAM-dependent_MTases_sf"/>
</dbReference>
<organism evidence="5 6">
    <name type="scientific">Paenibacillus albicereus</name>
    <dbReference type="NCBI Taxonomy" id="2726185"/>
    <lineage>
        <taxon>Bacteria</taxon>
        <taxon>Bacillati</taxon>
        <taxon>Bacillota</taxon>
        <taxon>Bacilli</taxon>
        <taxon>Bacillales</taxon>
        <taxon>Paenibacillaceae</taxon>
        <taxon>Paenibacillus</taxon>
    </lineage>
</organism>
<feature type="domain" description="Methyltransferase" evidence="4">
    <location>
        <begin position="75"/>
        <end position="164"/>
    </location>
</feature>
<dbReference type="InterPro" id="IPR041698">
    <property type="entry name" value="Methyltransf_25"/>
</dbReference>
<evidence type="ECO:0000259" key="4">
    <source>
        <dbReference type="Pfam" id="PF13649"/>
    </source>
</evidence>
<keyword evidence="1 5" id="KW-0489">Methyltransferase</keyword>
<dbReference type="PANTHER" id="PTHR43464:SF19">
    <property type="entry name" value="UBIQUINONE BIOSYNTHESIS O-METHYLTRANSFERASE, MITOCHONDRIAL"/>
    <property type="match status" value="1"/>
</dbReference>
<keyword evidence="6" id="KW-1185">Reference proteome</keyword>
<gene>
    <name evidence="5" type="ORF">HGI30_08010</name>
</gene>
<accession>A0A6H2GWI4</accession>
<dbReference type="Pfam" id="PF13649">
    <property type="entry name" value="Methyltransf_25"/>
    <property type="match status" value="1"/>
</dbReference>
<dbReference type="AlphaFoldDB" id="A0A6H2GWI4"/>
<evidence type="ECO:0000313" key="5">
    <source>
        <dbReference type="EMBL" id="QJC51498.1"/>
    </source>
</evidence>
<dbReference type="RefSeq" id="WP_168907145.1">
    <property type="nucleotide sequence ID" value="NZ_CP051428.1"/>
</dbReference>
<dbReference type="GO" id="GO:0032259">
    <property type="term" value="P:methylation"/>
    <property type="evidence" value="ECO:0007669"/>
    <property type="project" value="UniProtKB-KW"/>
</dbReference>
<evidence type="ECO:0000256" key="2">
    <source>
        <dbReference type="ARBA" id="ARBA00022679"/>
    </source>
</evidence>
<dbReference type="GO" id="GO:0008168">
    <property type="term" value="F:methyltransferase activity"/>
    <property type="evidence" value="ECO:0007669"/>
    <property type="project" value="UniProtKB-KW"/>
</dbReference>
<evidence type="ECO:0000256" key="1">
    <source>
        <dbReference type="ARBA" id="ARBA00022603"/>
    </source>
</evidence>
<dbReference type="EMBL" id="CP051428">
    <property type="protein sequence ID" value="QJC51498.1"/>
    <property type="molecule type" value="Genomic_DNA"/>
</dbReference>
<reference evidence="5 6" key="1">
    <citation type="submission" date="2020-04" db="EMBL/GenBank/DDBJ databases">
        <title>Novel Paenibacillus strain UniB2 isolated from commercial digestive syrup.</title>
        <authorList>
            <person name="Thorat V."/>
            <person name="Kirdat K."/>
            <person name="Tiwarekar B."/>
            <person name="Yadav A."/>
        </authorList>
    </citation>
    <scope>NUCLEOTIDE SEQUENCE [LARGE SCALE GENOMIC DNA]</scope>
    <source>
        <strain evidence="5 6">UniB2</strain>
    </source>
</reference>